<proteinExistence type="predicted"/>
<reference evidence="3" key="1">
    <citation type="submission" date="2016-10" db="EMBL/GenBank/DDBJ databases">
        <authorList>
            <person name="Varghese N."/>
            <person name="Submissions S."/>
        </authorList>
    </citation>
    <scope>NUCLEOTIDE SEQUENCE [LARGE SCALE GENOMIC DNA]</scope>
    <source>
        <strain evidence="3">CGMCC 1.8895</strain>
    </source>
</reference>
<evidence type="ECO:0000313" key="2">
    <source>
        <dbReference type="EMBL" id="SDK81781.1"/>
    </source>
</evidence>
<evidence type="ECO:0000256" key="1">
    <source>
        <dbReference type="SAM" id="Coils"/>
    </source>
</evidence>
<dbReference type="STRING" id="576118.SAMN05216216_11069"/>
<evidence type="ECO:0000313" key="3">
    <source>
        <dbReference type="Proteomes" id="UP000199008"/>
    </source>
</evidence>
<dbReference type="EMBL" id="FNFY01000010">
    <property type="protein sequence ID" value="SDK81781.1"/>
    <property type="molecule type" value="Genomic_DNA"/>
</dbReference>
<accession>A0A1G9F0C8</accession>
<dbReference type="AlphaFoldDB" id="A0A1G9F0C8"/>
<protein>
    <submittedName>
        <fullName evidence="2">Uncharacterized protein</fullName>
    </submittedName>
</protein>
<gene>
    <name evidence="2" type="ORF">SAMN05216216_11069</name>
</gene>
<organism evidence="2 3">
    <name type="scientific">Lacicoccus qingdaonensis</name>
    <dbReference type="NCBI Taxonomy" id="576118"/>
    <lineage>
        <taxon>Bacteria</taxon>
        <taxon>Bacillati</taxon>
        <taxon>Bacillota</taxon>
        <taxon>Bacilli</taxon>
        <taxon>Bacillales</taxon>
        <taxon>Salinicoccaceae</taxon>
        <taxon>Lacicoccus</taxon>
    </lineage>
</organism>
<dbReference type="Proteomes" id="UP000199008">
    <property type="component" value="Unassembled WGS sequence"/>
</dbReference>
<sequence>MENAKNWINSVMPHSSLTAIDDDGRRHYKFKEFNIICKENKVITVSYYKDASRELADEIQEIVSKRVDKQLKPLKREYRTKAIKMHEAEIKRLKSYNPKSIETISGEIEQLKDEVSILKHKIDDFEALTHRFKHYGRLVE</sequence>
<name>A0A1G9F0C8_9BACL</name>
<keyword evidence="1" id="KW-0175">Coiled coil</keyword>
<keyword evidence="3" id="KW-1185">Reference proteome</keyword>
<feature type="coiled-coil region" evidence="1">
    <location>
        <begin position="101"/>
        <end position="128"/>
    </location>
</feature>